<accession>A0ABR8PTC3</accession>
<dbReference type="RefSeq" id="WP_191768277.1">
    <property type="nucleotide sequence ID" value="NZ_JACSRA010000011.1"/>
</dbReference>
<dbReference type="Proteomes" id="UP000627781">
    <property type="component" value="Unassembled WGS sequence"/>
</dbReference>
<keyword evidence="3" id="KW-1185">Reference proteome</keyword>
<gene>
    <name evidence="2" type="ORF">H9661_08685</name>
</gene>
<proteinExistence type="predicted"/>
<evidence type="ECO:0000256" key="1">
    <source>
        <dbReference type="SAM" id="SignalP"/>
    </source>
</evidence>
<name>A0ABR8PTC3_9CLOT</name>
<feature type="chain" id="PRO_5047091885" evidence="1">
    <location>
        <begin position="26"/>
        <end position="342"/>
    </location>
</feature>
<evidence type="ECO:0000313" key="2">
    <source>
        <dbReference type="EMBL" id="MBD7911430.1"/>
    </source>
</evidence>
<evidence type="ECO:0000313" key="3">
    <source>
        <dbReference type="Proteomes" id="UP000627781"/>
    </source>
</evidence>
<comment type="caution">
    <text evidence="2">The sequence shown here is derived from an EMBL/GenBank/DDBJ whole genome shotgun (WGS) entry which is preliminary data.</text>
</comment>
<reference evidence="2 3" key="1">
    <citation type="submission" date="2020-08" db="EMBL/GenBank/DDBJ databases">
        <title>A Genomic Blueprint of the Chicken Gut Microbiome.</title>
        <authorList>
            <person name="Gilroy R."/>
            <person name="Ravi A."/>
            <person name="Getino M."/>
            <person name="Pursley I."/>
            <person name="Horton D.L."/>
            <person name="Alikhan N.-F."/>
            <person name="Baker D."/>
            <person name="Gharbi K."/>
            <person name="Hall N."/>
            <person name="Watson M."/>
            <person name="Adriaenssens E.M."/>
            <person name="Foster-Nyarko E."/>
            <person name="Jarju S."/>
            <person name="Secka A."/>
            <person name="Antonio M."/>
            <person name="Oren A."/>
            <person name="Chaudhuri R."/>
            <person name="La Ragione R.M."/>
            <person name="Hildebrand F."/>
            <person name="Pallen M.J."/>
        </authorList>
    </citation>
    <scope>NUCLEOTIDE SEQUENCE [LARGE SCALE GENOMIC DNA]</scope>
    <source>
        <strain evidence="2 3">Sa3CVN1</strain>
    </source>
</reference>
<keyword evidence="1" id="KW-0732">Signal</keyword>
<sequence length="342" mass="37696">MLKKLKKLLITTSLLVFLIPTTAFAFEQTGYFNKYRDYATGSLNNVTGYTAMEGMCIDRVTNTIYSAKLNNKTKDVILLYKKIGDGGGFAQLKNNSGARFKGSDLGHANDITAVNSGTTTSLYIAPIEGKYENKIIKLNANSSGYTFSKAYTVKYNGTILNKGFSGITYYKTVNGKQEFIVKVGPYCYIGTFDDSNNTLNCTRGFSLNYKLTSSDVITQGDKDIDFTNYIGQGICYYNNKIYIPLAKPSEGNSKLPSNVSIVLAYNLNDNTVNNSVRSNIKNDLFFRITSGPKAYGEKFEIEGIDFDNSGKLYFNTNRDGALGAIDSVSIFTDTDGNPYIGK</sequence>
<organism evidence="2 3">
    <name type="scientific">Clostridium cibarium</name>
    <dbReference type="NCBI Taxonomy" id="2762247"/>
    <lineage>
        <taxon>Bacteria</taxon>
        <taxon>Bacillati</taxon>
        <taxon>Bacillota</taxon>
        <taxon>Clostridia</taxon>
        <taxon>Eubacteriales</taxon>
        <taxon>Clostridiaceae</taxon>
        <taxon>Clostridium</taxon>
    </lineage>
</organism>
<feature type="signal peptide" evidence="1">
    <location>
        <begin position="1"/>
        <end position="25"/>
    </location>
</feature>
<dbReference type="EMBL" id="JACSRA010000011">
    <property type="protein sequence ID" value="MBD7911430.1"/>
    <property type="molecule type" value="Genomic_DNA"/>
</dbReference>
<protein>
    <submittedName>
        <fullName evidence="2">Uncharacterized protein</fullName>
    </submittedName>
</protein>